<keyword evidence="1 2" id="KW-0238">DNA-binding</keyword>
<dbReference type="PANTHER" id="PTHR30055">
    <property type="entry name" value="HTH-TYPE TRANSCRIPTIONAL REGULATOR RUTR"/>
    <property type="match status" value="1"/>
</dbReference>
<comment type="caution">
    <text evidence="4">The sequence shown here is derived from an EMBL/GenBank/DDBJ whole genome shotgun (WGS) entry which is preliminary data.</text>
</comment>
<evidence type="ECO:0000256" key="2">
    <source>
        <dbReference type="PROSITE-ProRule" id="PRU00335"/>
    </source>
</evidence>
<evidence type="ECO:0000313" key="5">
    <source>
        <dbReference type="Proteomes" id="UP001501138"/>
    </source>
</evidence>
<dbReference type="Gene3D" id="1.10.357.10">
    <property type="entry name" value="Tetracycline Repressor, domain 2"/>
    <property type="match status" value="1"/>
</dbReference>
<dbReference type="SUPFAM" id="SSF46689">
    <property type="entry name" value="Homeodomain-like"/>
    <property type="match status" value="1"/>
</dbReference>
<feature type="domain" description="HTH tetR-type" evidence="3">
    <location>
        <begin position="26"/>
        <end position="86"/>
    </location>
</feature>
<keyword evidence="5" id="KW-1185">Reference proteome</keyword>
<dbReference type="InterPro" id="IPR050109">
    <property type="entry name" value="HTH-type_TetR-like_transc_reg"/>
</dbReference>
<dbReference type="EMBL" id="BAAAPM010000003">
    <property type="protein sequence ID" value="GAA1719985.1"/>
    <property type="molecule type" value="Genomic_DNA"/>
</dbReference>
<dbReference type="PANTHER" id="PTHR30055:SF241">
    <property type="entry name" value="TRANSCRIPTIONAL REGULATORY PROTEIN"/>
    <property type="match status" value="1"/>
</dbReference>
<feature type="DNA-binding region" description="H-T-H motif" evidence="2">
    <location>
        <begin position="49"/>
        <end position="68"/>
    </location>
</feature>
<evidence type="ECO:0000313" key="4">
    <source>
        <dbReference type="EMBL" id="GAA1719985.1"/>
    </source>
</evidence>
<dbReference type="RefSeq" id="WP_344247138.1">
    <property type="nucleotide sequence ID" value="NZ_BAAAPM010000003.1"/>
</dbReference>
<evidence type="ECO:0000256" key="1">
    <source>
        <dbReference type="ARBA" id="ARBA00023125"/>
    </source>
</evidence>
<name>A0ABP4VBL8_9MICO</name>
<accession>A0ABP4VBL8</accession>
<dbReference type="PROSITE" id="PS50977">
    <property type="entry name" value="HTH_TETR_2"/>
    <property type="match status" value="1"/>
</dbReference>
<gene>
    <name evidence="4" type="ORF">GCM10009809_14680</name>
</gene>
<dbReference type="InterPro" id="IPR009057">
    <property type="entry name" value="Homeodomain-like_sf"/>
</dbReference>
<dbReference type="PRINTS" id="PR00455">
    <property type="entry name" value="HTHTETR"/>
</dbReference>
<proteinExistence type="predicted"/>
<dbReference type="Proteomes" id="UP001501138">
    <property type="component" value="Unassembled WGS sequence"/>
</dbReference>
<sequence>MPADPRTGSTTRVERTVVPAISPRRERTRERLLDAAFDVFARLGVQAASIEAICEAAGFTRGAFYSNFANKEELFLALTERETRVQLARLEEAATGLDPATVRADIREAVRCVVASVMPDPAAKQSWSIMALEFELLALRDAQVAARYATQDRRLREELADSLTRLLAGIGLRFAVDPHTGVDLLLGAFESGQRATLLAGGGEDRASALIEAVVDLLVTPA</sequence>
<dbReference type="InterPro" id="IPR001647">
    <property type="entry name" value="HTH_TetR"/>
</dbReference>
<dbReference type="Pfam" id="PF00440">
    <property type="entry name" value="TetR_N"/>
    <property type="match status" value="1"/>
</dbReference>
<reference evidence="5" key="1">
    <citation type="journal article" date="2019" name="Int. J. Syst. Evol. Microbiol.">
        <title>The Global Catalogue of Microorganisms (GCM) 10K type strain sequencing project: providing services to taxonomists for standard genome sequencing and annotation.</title>
        <authorList>
            <consortium name="The Broad Institute Genomics Platform"/>
            <consortium name="The Broad Institute Genome Sequencing Center for Infectious Disease"/>
            <person name="Wu L."/>
            <person name="Ma J."/>
        </authorList>
    </citation>
    <scope>NUCLEOTIDE SEQUENCE [LARGE SCALE GENOMIC DNA]</scope>
    <source>
        <strain evidence="5">JCM 15589</strain>
    </source>
</reference>
<organism evidence="4 5">
    <name type="scientific">Isoptericola hypogeus</name>
    <dbReference type="NCBI Taxonomy" id="300179"/>
    <lineage>
        <taxon>Bacteria</taxon>
        <taxon>Bacillati</taxon>
        <taxon>Actinomycetota</taxon>
        <taxon>Actinomycetes</taxon>
        <taxon>Micrococcales</taxon>
        <taxon>Promicromonosporaceae</taxon>
        <taxon>Isoptericola</taxon>
    </lineage>
</organism>
<evidence type="ECO:0000259" key="3">
    <source>
        <dbReference type="PROSITE" id="PS50977"/>
    </source>
</evidence>
<protein>
    <recommendedName>
        <fullName evidence="3">HTH tetR-type domain-containing protein</fullName>
    </recommendedName>
</protein>